<protein>
    <submittedName>
        <fullName evidence="1">Uncharacterized protein</fullName>
    </submittedName>
</protein>
<dbReference type="Proteomes" id="UP000054532">
    <property type="component" value="Unassembled WGS sequence"/>
</dbReference>
<organism evidence="1">
    <name type="scientific">Phytophthora nicotianae</name>
    <name type="common">Potato buckeye rot agent</name>
    <name type="synonym">Phytophthora parasitica</name>
    <dbReference type="NCBI Taxonomy" id="4792"/>
    <lineage>
        <taxon>Eukaryota</taxon>
        <taxon>Sar</taxon>
        <taxon>Stramenopiles</taxon>
        <taxon>Oomycota</taxon>
        <taxon>Peronosporomycetes</taxon>
        <taxon>Peronosporales</taxon>
        <taxon>Peronosporaceae</taxon>
        <taxon>Phytophthora</taxon>
    </lineage>
</organism>
<sequence length="68" mass="7728">MSRFFVEDSSEGVLAKTFERKLYLTFGLFTESNNEASVSRHDVAHMMALASMMNIESVLSRIYSFPLS</sequence>
<dbReference type="EMBL" id="KI691634">
    <property type="protein sequence ID" value="ETM52360.1"/>
    <property type="molecule type" value="Genomic_DNA"/>
</dbReference>
<evidence type="ECO:0000313" key="1">
    <source>
        <dbReference type="EMBL" id="ETM52360.1"/>
    </source>
</evidence>
<gene>
    <name evidence="1" type="ORF">L914_04009</name>
</gene>
<name>W2NV57_PHYNI</name>
<dbReference type="AlphaFoldDB" id="W2NV57"/>
<accession>W2NV57</accession>
<reference evidence="1" key="1">
    <citation type="submission" date="2013-11" db="EMBL/GenBank/DDBJ databases">
        <title>The Genome Sequence of Phytophthora parasitica IAC_01/95.</title>
        <authorList>
            <consortium name="The Broad Institute Genomics Platform"/>
            <person name="Russ C."/>
            <person name="Tyler B."/>
            <person name="Panabieres F."/>
            <person name="Shan W."/>
            <person name="Tripathy S."/>
            <person name="Grunwald N."/>
            <person name="Machado M."/>
            <person name="Johnson C.S."/>
            <person name="Arredondo F."/>
            <person name="Hong C."/>
            <person name="Coffey M."/>
            <person name="Young S.K."/>
            <person name="Zeng Q."/>
            <person name="Gargeya S."/>
            <person name="Fitzgerald M."/>
            <person name="Abouelleil A."/>
            <person name="Alvarado L."/>
            <person name="Chapman S.B."/>
            <person name="Gainer-Dewar J."/>
            <person name="Goldberg J."/>
            <person name="Griggs A."/>
            <person name="Gujja S."/>
            <person name="Hansen M."/>
            <person name="Howarth C."/>
            <person name="Imamovic A."/>
            <person name="Ireland A."/>
            <person name="Larimer J."/>
            <person name="McCowan C."/>
            <person name="Murphy C."/>
            <person name="Pearson M."/>
            <person name="Poon T.W."/>
            <person name="Priest M."/>
            <person name="Roberts A."/>
            <person name="Saif S."/>
            <person name="Shea T."/>
            <person name="Sykes S."/>
            <person name="Wortman J."/>
            <person name="Nusbaum C."/>
            <person name="Birren B."/>
        </authorList>
    </citation>
    <scope>NUCLEOTIDE SEQUENCE [LARGE SCALE GENOMIC DNA]</scope>
    <source>
        <strain evidence="1">IAC_01/95</strain>
    </source>
</reference>
<proteinExistence type="predicted"/>